<evidence type="ECO:0000313" key="2">
    <source>
        <dbReference type="EMBL" id="TYB44936.1"/>
    </source>
</evidence>
<dbReference type="RefSeq" id="WP_067890516.1">
    <property type="nucleotide sequence ID" value="NZ_VSFG01000004.1"/>
</dbReference>
<sequence length="93" mass="9987">MNLDFSAEPLFSWYVVALMVSGLLMAVAAALPGSKVTERLVYVALGIGMLGYGVYLGFIFDGGSYEIFFYVFVVPIVVLARALRAVVSGAQRA</sequence>
<feature type="transmembrane region" description="Helical" evidence="1">
    <location>
        <begin position="12"/>
        <end position="33"/>
    </location>
</feature>
<comment type="caution">
    <text evidence="2">The sequence shown here is derived from an EMBL/GenBank/DDBJ whole genome shotgun (WGS) entry which is preliminary data.</text>
</comment>
<keyword evidence="1" id="KW-0812">Transmembrane</keyword>
<reference evidence="2 3" key="1">
    <citation type="submission" date="2019-08" db="EMBL/GenBank/DDBJ databases">
        <title>Actinomadura sp. nov. CYP1-5 isolated from mountain soil.</title>
        <authorList>
            <person name="Songsumanus A."/>
            <person name="Kuncharoen N."/>
            <person name="Kudo T."/>
            <person name="Yuki M."/>
            <person name="Igarashi Y."/>
            <person name="Tanasupawat S."/>
        </authorList>
    </citation>
    <scope>NUCLEOTIDE SEQUENCE [LARGE SCALE GENOMIC DNA]</scope>
    <source>
        <strain evidence="2 3">JCM 14158</strain>
    </source>
</reference>
<gene>
    <name evidence="2" type="ORF">FXF69_22690</name>
</gene>
<proteinExistence type="predicted"/>
<dbReference type="Proteomes" id="UP000323380">
    <property type="component" value="Unassembled WGS sequence"/>
</dbReference>
<accession>A0A5D0NKD6</accession>
<feature type="transmembrane region" description="Helical" evidence="1">
    <location>
        <begin position="40"/>
        <end position="61"/>
    </location>
</feature>
<dbReference type="STRING" id="1220554.GCA_001552135_02811"/>
<feature type="transmembrane region" description="Helical" evidence="1">
    <location>
        <begin position="67"/>
        <end position="87"/>
    </location>
</feature>
<protein>
    <submittedName>
        <fullName evidence="2">Uncharacterized protein</fullName>
    </submittedName>
</protein>
<keyword evidence="3" id="KW-1185">Reference proteome</keyword>
<name>A0A5D0NKD6_9ACTN</name>
<keyword evidence="1" id="KW-1133">Transmembrane helix</keyword>
<keyword evidence="1" id="KW-0472">Membrane</keyword>
<dbReference type="AlphaFoldDB" id="A0A5D0NKD6"/>
<evidence type="ECO:0000256" key="1">
    <source>
        <dbReference type="SAM" id="Phobius"/>
    </source>
</evidence>
<organism evidence="2 3">
    <name type="scientific">Actinomadura chibensis</name>
    <dbReference type="NCBI Taxonomy" id="392828"/>
    <lineage>
        <taxon>Bacteria</taxon>
        <taxon>Bacillati</taxon>
        <taxon>Actinomycetota</taxon>
        <taxon>Actinomycetes</taxon>
        <taxon>Streptosporangiales</taxon>
        <taxon>Thermomonosporaceae</taxon>
        <taxon>Actinomadura</taxon>
    </lineage>
</organism>
<evidence type="ECO:0000313" key="3">
    <source>
        <dbReference type="Proteomes" id="UP000323380"/>
    </source>
</evidence>
<dbReference type="EMBL" id="VSFG01000004">
    <property type="protein sequence ID" value="TYB44936.1"/>
    <property type="molecule type" value="Genomic_DNA"/>
</dbReference>